<keyword evidence="8" id="KW-0807">Transducer</keyword>
<feature type="transmembrane region" description="Helical" evidence="9">
    <location>
        <begin position="37"/>
        <end position="57"/>
    </location>
</feature>
<evidence type="ECO:0000256" key="4">
    <source>
        <dbReference type="ARBA" id="ARBA00022989"/>
    </source>
</evidence>
<dbReference type="InterPro" id="IPR017452">
    <property type="entry name" value="GPCR_Rhodpsn_7TM"/>
</dbReference>
<evidence type="ECO:0000256" key="1">
    <source>
        <dbReference type="ARBA" id="ARBA00004651"/>
    </source>
</evidence>
<evidence type="ECO:0000256" key="8">
    <source>
        <dbReference type="ARBA" id="ARBA00023224"/>
    </source>
</evidence>
<sequence>MNTTEDLANFTTLQSQADAFTNCSDVNVLLKNSYLPFMYSIIFLVGFPGNIIAIFVYTFKMRPWKSSTIIMLNLAFTDLLYLTSLPFLIHYYANGEHWIFGDFMCKFIRFGFHFNLYSSILFLTCFSIFRYFVIVHPLKFSVQKRRWAVVACSVVWVISLAAVSPVNLLITSREEQNKFMCLDLTSSDNLETIRWYNWLLSGLAFYLPLVVVTLCYTVIIYTLATGLQTHACYKQKARKLAILLLVVFCVCFLPFHVLRAVRIELRLQPVSCHIENQIQAAYIISRPLAALNTCGNLLLYVVIGGNFQQAILSFSRCKLNNYTQQTGSNSDVNKSGVILRL</sequence>
<dbReference type="SUPFAM" id="SSF81321">
    <property type="entry name" value="Family A G protein-coupled receptor-like"/>
    <property type="match status" value="1"/>
</dbReference>
<dbReference type="PANTHER" id="PTHR24231:SF15">
    <property type="entry name" value="2-OXOGLUTARATE RECEPTOR 1"/>
    <property type="match status" value="1"/>
</dbReference>
<name>A0A8C8SST9_9SAUR</name>
<dbReference type="GO" id="GO:0004930">
    <property type="term" value="F:G protein-coupled receptor activity"/>
    <property type="evidence" value="ECO:0007669"/>
    <property type="project" value="UniProtKB-KW"/>
</dbReference>
<evidence type="ECO:0000256" key="6">
    <source>
        <dbReference type="ARBA" id="ARBA00023136"/>
    </source>
</evidence>
<dbReference type="Gene3D" id="1.20.1070.10">
    <property type="entry name" value="Rhodopsin 7-helix transmembrane proteins"/>
    <property type="match status" value="1"/>
</dbReference>
<dbReference type="PANTHER" id="PTHR24231">
    <property type="entry name" value="PURINOCEPTOR-RELATED G-PROTEIN COUPLED RECEPTOR"/>
    <property type="match status" value="1"/>
</dbReference>
<accession>A0A8C8SST9</accession>
<evidence type="ECO:0000256" key="9">
    <source>
        <dbReference type="SAM" id="Phobius"/>
    </source>
</evidence>
<dbReference type="PRINTS" id="PR00237">
    <property type="entry name" value="GPCRRHODOPSN"/>
</dbReference>
<reference evidence="11" key="2">
    <citation type="submission" date="2025-09" db="UniProtKB">
        <authorList>
            <consortium name="Ensembl"/>
        </authorList>
    </citation>
    <scope>IDENTIFICATION</scope>
</reference>
<feature type="transmembrane region" description="Helical" evidence="9">
    <location>
        <begin position="240"/>
        <end position="258"/>
    </location>
</feature>
<organism evidence="11 12">
    <name type="scientific">Pelusios castaneus</name>
    <name type="common">West African mud turtle</name>
    <dbReference type="NCBI Taxonomy" id="367368"/>
    <lineage>
        <taxon>Eukaryota</taxon>
        <taxon>Metazoa</taxon>
        <taxon>Chordata</taxon>
        <taxon>Craniata</taxon>
        <taxon>Vertebrata</taxon>
        <taxon>Euteleostomi</taxon>
        <taxon>Archelosauria</taxon>
        <taxon>Testudinata</taxon>
        <taxon>Testudines</taxon>
        <taxon>Pleurodira</taxon>
        <taxon>Pelomedusidae</taxon>
        <taxon>Pelusios</taxon>
    </lineage>
</organism>
<evidence type="ECO:0000256" key="2">
    <source>
        <dbReference type="ARBA" id="ARBA00022475"/>
    </source>
</evidence>
<feature type="transmembrane region" description="Helical" evidence="9">
    <location>
        <begin position="195"/>
        <end position="219"/>
    </location>
</feature>
<keyword evidence="7" id="KW-0675">Receptor</keyword>
<protein>
    <recommendedName>
        <fullName evidence="10">G-protein coupled receptors family 1 profile domain-containing protein</fullName>
    </recommendedName>
</protein>
<dbReference type="Ensembl" id="ENSPCET00000024860.1">
    <property type="protein sequence ID" value="ENSPCEP00000024061.1"/>
    <property type="gene ID" value="ENSPCEG00000018200.1"/>
</dbReference>
<keyword evidence="6 9" id="KW-0472">Membrane</keyword>
<dbReference type="GO" id="GO:0005886">
    <property type="term" value="C:plasma membrane"/>
    <property type="evidence" value="ECO:0007669"/>
    <property type="project" value="UniProtKB-SubCell"/>
</dbReference>
<dbReference type="CDD" id="cd15375">
    <property type="entry name" value="7tmA_OXGR1"/>
    <property type="match status" value="1"/>
</dbReference>
<dbReference type="Proteomes" id="UP000694393">
    <property type="component" value="Unplaced"/>
</dbReference>
<evidence type="ECO:0000313" key="12">
    <source>
        <dbReference type="Proteomes" id="UP000694393"/>
    </source>
</evidence>
<reference evidence="11" key="1">
    <citation type="submission" date="2025-08" db="UniProtKB">
        <authorList>
            <consortium name="Ensembl"/>
        </authorList>
    </citation>
    <scope>IDENTIFICATION</scope>
</reference>
<keyword evidence="3 9" id="KW-0812">Transmembrane</keyword>
<dbReference type="PRINTS" id="PR01157">
    <property type="entry name" value="P2YPURNOCPTR"/>
</dbReference>
<evidence type="ECO:0000259" key="10">
    <source>
        <dbReference type="PROSITE" id="PS50262"/>
    </source>
</evidence>
<feature type="transmembrane region" description="Helical" evidence="9">
    <location>
        <begin position="69"/>
        <end position="92"/>
    </location>
</feature>
<evidence type="ECO:0000256" key="5">
    <source>
        <dbReference type="ARBA" id="ARBA00023040"/>
    </source>
</evidence>
<evidence type="ECO:0000313" key="11">
    <source>
        <dbReference type="Ensembl" id="ENSPCEP00000024061.1"/>
    </source>
</evidence>
<comment type="subcellular location">
    <subcellularLocation>
        <location evidence="1">Cell membrane</location>
        <topology evidence="1">Multi-pass membrane protein</topology>
    </subcellularLocation>
</comment>
<dbReference type="Pfam" id="PF00001">
    <property type="entry name" value="7tm_1"/>
    <property type="match status" value="1"/>
</dbReference>
<feature type="transmembrane region" description="Helical" evidence="9">
    <location>
        <begin position="147"/>
        <end position="170"/>
    </location>
</feature>
<keyword evidence="12" id="KW-1185">Reference proteome</keyword>
<evidence type="ECO:0000256" key="7">
    <source>
        <dbReference type="ARBA" id="ARBA00023170"/>
    </source>
</evidence>
<proteinExistence type="predicted"/>
<keyword evidence="2" id="KW-1003">Cell membrane</keyword>
<dbReference type="AlphaFoldDB" id="A0A8C8SST9"/>
<feature type="domain" description="G-protein coupled receptors family 1 profile" evidence="10">
    <location>
        <begin position="49"/>
        <end position="300"/>
    </location>
</feature>
<evidence type="ECO:0000256" key="3">
    <source>
        <dbReference type="ARBA" id="ARBA00022692"/>
    </source>
</evidence>
<keyword evidence="4 9" id="KW-1133">Transmembrane helix</keyword>
<dbReference type="InterPro" id="IPR000276">
    <property type="entry name" value="GPCR_Rhodpsn"/>
</dbReference>
<feature type="transmembrane region" description="Helical" evidence="9">
    <location>
        <begin position="112"/>
        <end position="135"/>
    </location>
</feature>
<dbReference type="PROSITE" id="PS50262">
    <property type="entry name" value="G_PROTEIN_RECEP_F1_2"/>
    <property type="match status" value="1"/>
</dbReference>
<keyword evidence="5" id="KW-0297">G-protein coupled receptor</keyword>